<dbReference type="InterPro" id="IPR025164">
    <property type="entry name" value="Toastrack_DUF4097"/>
</dbReference>
<keyword evidence="3" id="KW-1185">Reference proteome</keyword>
<gene>
    <name evidence="2" type="ORF">ACFSBH_03725</name>
</gene>
<dbReference type="Proteomes" id="UP001597221">
    <property type="component" value="Unassembled WGS sequence"/>
</dbReference>
<dbReference type="Gene3D" id="2.160.20.120">
    <property type="match status" value="1"/>
</dbReference>
<feature type="domain" description="DUF4097" evidence="1">
    <location>
        <begin position="24"/>
        <end position="263"/>
    </location>
</feature>
<accession>A0ABW4HNV4</accession>
<dbReference type="RefSeq" id="WP_251513877.1">
    <property type="nucleotide sequence ID" value="NZ_JAMBON010000012.1"/>
</dbReference>
<evidence type="ECO:0000313" key="3">
    <source>
        <dbReference type="Proteomes" id="UP001597221"/>
    </source>
</evidence>
<proteinExistence type="predicted"/>
<name>A0ABW4HNV4_9BACI</name>
<dbReference type="Pfam" id="PF13349">
    <property type="entry name" value="DUF4097"/>
    <property type="match status" value="1"/>
</dbReference>
<organism evidence="2 3">
    <name type="scientific">Oceanobacillus luteolus</name>
    <dbReference type="NCBI Taxonomy" id="1274358"/>
    <lineage>
        <taxon>Bacteria</taxon>
        <taxon>Bacillati</taxon>
        <taxon>Bacillota</taxon>
        <taxon>Bacilli</taxon>
        <taxon>Bacillales</taxon>
        <taxon>Bacillaceae</taxon>
        <taxon>Oceanobacillus</taxon>
    </lineage>
</organism>
<dbReference type="EMBL" id="JBHUDE010000011">
    <property type="protein sequence ID" value="MFD1606772.1"/>
    <property type="molecule type" value="Genomic_DNA"/>
</dbReference>
<evidence type="ECO:0000259" key="1">
    <source>
        <dbReference type="Pfam" id="PF13349"/>
    </source>
</evidence>
<sequence>MVGFFHKMGHPIVQENTVEAEEIRELAVYSDVTNIYFSVHDKKQVHLVLETFEKGPELGVQFMDRRLEINLEFLKKRSFIQMKQNTSTLTIYLPRDCADYYHIHSSVGNIRFTDLFFIEGKFKTGAGNIKVEDVDAEKITIESGAGNIRLNRVNTEDLHAVSGAGSIKGRECRGKINIKSGAGNVDFHVDGEDDLSMKSGAGNISVGFSGIANLNAALQVSAGFGNVQTDFPLEGKKPSNLSGVLGNGDKQFIFKTGVGNINLYYP</sequence>
<evidence type="ECO:0000313" key="2">
    <source>
        <dbReference type="EMBL" id="MFD1606772.1"/>
    </source>
</evidence>
<reference evidence="3" key="1">
    <citation type="journal article" date="2019" name="Int. J. Syst. Evol. Microbiol.">
        <title>The Global Catalogue of Microorganisms (GCM) 10K type strain sequencing project: providing services to taxonomists for standard genome sequencing and annotation.</title>
        <authorList>
            <consortium name="The Broad Institute Genomics Platform"/>
            <consortium name="The Broad Institute Genome Sequencing Center for Infectious Disease"/>
            <person name="Wu L."/>
            <person name="Ma J."/>
        </authorList>
    </citation>
    <scope>NUCLEOTIDE SEQUENCE [LARGE SCALE GENOMIC DNA]</scope>
    <source>
        <strain evidence="3">CGMCC 1.12376</strain>
    </source>
</reference>
<protein>
    <submittedName>
        <fullName evidence="2">DUF4097 domain-containing protein</fullName>
    </submittedName>
</protein>
<comment type="caution">
    <text evidence="2">The sequence shown here is derived from an EMBL/GenBank/DDBJ whole genome shotgun (WGS) entry which is preliminary data.</text>
</comment>